<evidence type="ECO:0000256" key="6">
    <source>
        <dbReference type="ARBA" id="ARBA00023135"/>
    </source>
</evidence>
<accession>A0A8D2CPV7</accession>
<keyword evidence="12" id="KW-1185">Reference proteome</keyword>
<evidence type="ECO:0000256" key="8">
    <source>
        <dbReference type="ARBA" id="ARBA00045462"/>
    </source>
</evidence>
<evidence type="ECO:0000256" key="2">
    <source>
        <dbReference type="ARBA" id="ARBA00010349"/>
    </source>
</evidence>
<comment type="similarity">
    <text evidence="2 10">Belongs to the SRP14 family.</text>
</comment>
<comment type="subunit">
    <text evidence="9 10">Heterodimer with SRP9; binds RNA as heterodimer. Component of a signal recognition particle (SRP) complex that consists of a 7SL RNA molecule of 300 nucleotides and six protein subunits: SRP72, SRP68, SRP54, SRP19, SRP14 and SRP9.</text>
</comment>
<dbReference type="Ensembl" id="ENSSVLT00005012053.1">
    <property type="protein sequence ID" value="ENSSVLP00005010893.1"/>
    <property type="gene ID" value="ENSSVLG00005008681.1"/>
</dbReference>
<keyword evidence="5 10" id="KW-0694">RNA-binding</keyword>
<dbReference type="Gene3D" id="3.30.720.10">
    <property type="entry name" value="Signal recognition particle alu RNA binding heterodimer, srp9/1"/>
    <property type="match status" value="1"/>
</dbReference>
<keyword evidence="4 10" id="KW-0963">Cytoplasm</keyword>
<protein>
    <recommendedName>
        <fullName evidence="3 10">Signal recognition particle 14 kDa protein</fullName>
        <shortName evidence="10">SRP14</shortName>
    </recommendedName>
</protein>
<dbReference type="AlphaFoldDB" id="A0A8D2CPV7"/>
<evidence type="ECO:0000256" key="5">
    <source>
        <dbReference type="ARBA" id="ARBA00022884"/>
    </source>
</evidence>
<evidence type="ECO:0000256" key="4">
    <source>
        <dbReference type="ARBA" id="ARBA00022490"/>
    </source>
</evidence>
<dbReference type="Proteomes" id="UP000694564">
    <property type="component" value="Chromosome 10"/>
</dbReference>
<dbReference type="PANTHER" id="PTHR12013">
    <property type="entry name" value="SIGNAL RECOGNITION PARTICLE 14 KD PROTEIN"/>
    <property type="match status" value="1"/>
</dbReference>
<keyword evidence="7 10" id="KW-0687">Ribonucleoprotein</keyword>
<evidence type="ECO:0000256" key="10">
    <source>
        <dbReference type="RuleBase" id="RU368100"/>
    </source>
</evidence>
<dbReference type="InterPro" id="IPR009018">
    <property type="entry name" value="Signal_recog_particle_SRP9/14"/>
</dbReference>
<dbReference type="SUPFAM" id="SSF54762">
    <property type="entry name" value="Signal recognition particle alu RNA binding heterodimer, SRP9/14"/>
    <property type="match status" value="1"/>
</dbReference>
<comment type="function">
    <text evidence="8 10">Component of the signal recognition particle (SRP) complex, a ribonucleoprotein complex that mediates the cotranslational targeting of secretory and membrane proteins to the endoplasmic reticulum (ER). SRP9 together with SRP14 and the Alu portion of the SRP RNA, constitutes the elongation arrest domain of SRP. The complex of SRP9 and SRP14 is required for SRP RNA binding.</text>
</comment>
<dbReference type="GeneTree" id="ENSGT00390000008496"/>
<sequence>MELLESRQFLTGLTRLFRKCWLSGSVYTTLKKYDGQTNPAPRMGSVEGVEPSDTCPFTAMDGKKISTMVSNKEVNKSLMAYSNALRANMDGLERQKEQEQPAEGH</sequence>
<evidence type="ECO:0000256" key="7">
    <source>
        <dbReference type="ARBA" id="ARBA00023274"/>
    </source>
</evidence>
<reference evidence="11" key="1">
    <citation type="submission" date="2025-08" db="UniProtKB">
        <authorList>
            <consortium name="Ensembl"/>
        </authorList>
    </citation>
    <scope>IDENTIFICATION</scope>
</reference>
<reference evidence="11" key="2">
    <citation type="submission" date="2025-09" db="UniProtKB">
        <authorList>
            <consortium name="Ensembl"/>
        </authorList>
    </citation>
    <scope>IDENTIFICATION</scope>
</reference>
<proteinExistence type="inferred from homology"/>
<dbReference type="GO" id="GO:0008312">
    <property type="term" value="F:7S RNA binding"/>
    <property type="evidence" value="ECO:0007669"/>
    <property type="project" value="UniProtKB-UniRule"/>
</dbReference>
<keyword evidence="6 10" id="KW-0733">Signal recognition particle</keyword>
<dbReference type="InterPro" id="IPR003210">
    <property type="entry name" value="Signal_recog_particle_SRP14"/>
</dbReference>
<dbReference type="Pfam" id="PF02290">
    <property type="entry name" value="SRP14"/>
    <property type="match status" value="1"/>
</dbReference>
<organism evidence="11 12">
    <name type="scientific">Sciurus vulgaris</name>
    <name type="common">Eurasian red squirrel</name>
    <dbReference type="NCBI Taxonomy" id="55149"/>
    <lineage>
        <taxon>Eukaryota</taxon>
        <taxon>Metazoa</taxon>
        <taxon>Chordata</taxon>
        <taxon>Craniata</taxon>
        <taxon>Vertebrata</taxon>
        <taxon>Euteleostomi</taxon>
        <taxon>Mammalia</taxon>
        <taxon>Eutheria</taxon>
        <taxon>Euarchontoglires</taxon>
        <taxon>Glires</taxon>
        <taxon>Rodentia</taxon>
        <taxon>Sciuromorpha</taxon>
        <taxon>Sciuridae</taxon>
        <taxon>Sciurinae</taxon>
        <taxon>Sciurini</taxon>
        <taxon>Sciurus</taxon>
    </lineage>
</organism>
<evidence type="ECO:0000313" key="11">
    <source>
        <dbReference type="Ensembl" id="ENSSVLP00005010893.1"/>
    </source>
</evidence>
<dbReference type="GO" id="GO:0005786">
    <property type="term" value="C:signal recognition particle, endoplasmic reticulum targeting"/>
    <property type="evidence" value="ECO:0007669"/>
    <property type="project" value="UniProtKB-UniRule"/>
</dbReference>
<evidence type="ECO:0000256" key="9">
    <source>
        <dbReference type="ARBA" id="ARBA00046890"/>
    </source>
</evidence>
<evidence type="ECO:0000256" key="1">
    <source>
        <dbReference type="ARBA" id="ARBA00004496"/>
    </source>
</evidence>
<dbReference type="OrthoDB" id="19209at2759"/>
<dbReference type="GO" id="GO:0006614">
    <property type="term" value="P:SRP-dependent cotranslational protein targeting to membrane"/>
    <property type="evidence" value="ECO:0007669"/>
    <property type="project" value="UniProtKB-UniRule"/>
</dbReference>
<evidence type="ECO:0000313" key="12">
    <source>
        <dbReference type="Proteomes" id="UP000694564"/>
    </source>
</evidence>
<dbReference type="GO" id="GO:0030942">
    <property type="term" value="F:endoplasmic reticulum signal peptide binding"/>
    <property type="evidence" value="ECO:0007669"/>
    <property type="project" value="UniProtKB-UniRule"/>
</dbReference>
<evidence type="ECO:0000256" key="3">
    <source>
        <dbReference type="ARBA" id="ARBA00017926"/>
    </source>
</evidence>
<comment type="subcellular location">
    <subcellularLocation>
        <location evidence="1 10">Cytoplasm</location>
    </subcellularLocation>
</comment>
<name>A0A8D2CPV7_SCIVU</name>